<protein>
    <submittedName>
        <fullName evidence="5">Transcriptional regulator</fullName>
    </submittedName>
</protein>
<dbReference type="Pfam" id="PF07729">
    <property type="entry name" value="FCD"/>
    <property type="match status" value="1"/>
</dbReference>
<keyword evidence="6" id="KW-1185">Reference proteome</keyword>
<accession>A0A1E5E1N5</accession>
<evidence type="ECO:0000256" key="1">
    <source>
        <dbReference type="ARBA" id="ARBA00023015"/>
    </source>
</evidence>
<evidence type="ECO:0000259" key="4">
    <source>
        <dbReference type="PROSITE" id="PS50949"/>
    </source>
</evidence>
<dbReference type="CDD" id="cd07377">
    <property type="entry name" value="WHTH_GntR"/>
    <property type="match status" value="1"/>
</dbReference>
<dbReference type="OrthoDB" id="5450856at2"/>
<evidence type="ECO:0000256" key="3">
    <source>
        <dbReference type="ARBA" id="ARBA00023163"/>
    </source>
</evidence>
<dbReference type="Gene3D" id="1.20.120.530">
    <property type="entry name" value="GntR ligand-binding domain-like"/>
    <property type="match status" value="1"/>
</dbReference>
<dbReference type="PRINTS" id="PR00035">
    <property type="entry name" value="HTHGNTR"/>
</dbReference>
<dbReference type="SUPFAM" id="SSF48008">
    <property type="entry name" value="GntR ligand-binding domain-like"/>
    <property type="match status" value="1"/>
</dbReference>
<dbReference type="SUPFAM" id="SSF46785">
    <property type="entry name" value="Winged helix' DNA-binding domain"/>
    <property type="match status" value="1"/>
</dbReference>
<dbReference type="eggNOG" id="COG2186">
    <property type="taxonomic scope" value="Bacteria"/>
</dbReference>
<dbReference type="PROSITE" id="PS50949">
    <property type="entry name" value="HTH_GNTR"/>
    <property type="match status" value="1"/>
</dbReference>
<dbReference type="InterPro" id="IPR036390">
    <property type="entry name" value="WH_DNA-bd_sf"/>
</dbReference>
<dbReference type="PANTHER" id="PTHR43537:SF7">
    <property type="entry name" value="EXU REGULON TRANSCRIPTIONAL REGULATOR"/>
    <property type="match status" value="1"/>
</dbReference>
<dbReference type="Gene3D" id="1.10.10.10">
    <property type="entry name" value="Winged helix-like DNA-binding domain superfamily/Winged helix DNA-binding domain"/>
    <property type="match status" value="1"/>
</dbReference>
<organism evidence="5 6">
    <name type="scientific">Vibrio rumoiensis 1S-45</name>
    <dbReference type="NCBI Taxonomy" id="1188252"/>
    <lineage>
        <taxon>Bacteria</taxon>
        <taxon>Pseudomonadati</taxon>
        <taxon>Pseudomonadota</taxon>
        <taxon>Gammaproteobacteria</taxon>
        <taxon>Vibrionales</taxon>
        <taxon>Vibrionaceae</taxon>
        <taxon>Vibrio</taxon>
    </lineage>
</organism>
<keyword evidence="2" id="KW-0238">DNA-binding</keyword>
<reference evidence="5 6" key="1">
    <citation type="journal article" date="2012" name="Science">
        <title>Ecological populations of bacteria act as socially cohesive units of antibiotic production and resistance.</title>
        <authorList>
            <person name="Cordero O.X."/>
            <person name="Wildschutte H."/>
            <person name="Kirkup B."/>
            <person name="Proehl S."/>
            <person name="Ngo L."/>
            <person name="Hussain F."/>
            <person name="Le Roux F."/>
            <person name="Mincer T."/>
            <person name="Polz M.F."/>
        </authorList>
    </citation>
    <scope>NUCLEOTIDE SEQUENCE [LARGE SCALE GENOMIC DNA]</scope>
    <source>
        <strain evidence="5 6">1S-45</strain>
    </source>
</reference>
<proteinExistence type="predicted"/>
<dbReference type="EMBL" id="AJYK02000065">
    <property type="protein sequence ID" value="OEF25212.1"/>
    <property type="molecule type" value="Genomic_DNA"/>
</dbReference>
<dbReference type="InterPro" id="IPR011711">
    <property type="entry name" value="GntR_C"/>
</dbReference>
<dbReference type="GO" id="GO:0003677">
    <property type="term" value="F:DNA binding"/>
    <property type="evidence" value="ECO:0007669"/>
    <property type="project" value="UniProtKB-KW"/>
</dbReference>
<dbReference type="SMART" id="SM00345">
    <property type="entry name" value="HTH_GNTR"/>
    <property type="match status" value="1"/>
</dbReference>
<dbReference type="SMART" id="SM00895">
    <property type="entry name" value="FCD"/>
    <property type="match status" value="1"/>
</dbReference>
<dbReference type="InterPro" id="IPR036388">
    <property type="entry name" value="WH-like_DNA-bd_sf"/>
</dbReference>
<gene>
    <name evidence="5" type="ORF">A1QC_09390</name>
</gene>
<dbReference type="InterPro" id="IPR000524">
    <property type="entry name" value="Tscrpt_reg_HTH_GntR"/>
</dbReference>
<dbReference type="GO" id="GO:0003700">
    <property type="term" value="F:DNA-binding transcription factor activity"/>
    <property type="evidence" value="ECO:0007669"/>
    <property type="project" value="InterPro"/>
</dbReference>
<evidence type="ECO:0000256" key="2">
    <source>
        <dbReference type="ARBA" id="ARBA00023125"/>
    </source>
</evidence>
<dbReference type="Proteomes" id="UP000094070">
    <property type="component" value="Unassembled WGS sequence"/>
</dbReference>
<dbReference type="STRING" id="1188252.A1QC_09390"/>
<dbReference type="PANTHER" id="PTHR43537">
    <property type="entry name" value="TRANSCRIPTIONAL REGULATOR, GNTR FAMILY"/>
    <property type="match status" value="1"/>
</dbReference>
<dbReference type="Pfam" id="PF00392">
    <property type="entry name" value="GntR"/>
    <property type="match status" value="1"/>
</dbReference>
<evidence type="ECO:0000313" key="6">
    <source>
        <dbReference type="Proteomes" id="UP000094070"/>
    </source>
</evidence>
<feature type="domain" description="HTH gntR-type" evidence="4">
    <location>
        <begin position="7"/>
        <end position="75"/>
    </location>
</feature>
<dbReference type="InterPro" id="IPR008920">
    <property type="entry name" value="TF_FadR/GntR_C"/>
</dbReference>
<name>A0A1E5E1N5_9VIBR</name>
<keyword evidence="1" id="KW-0805">Transcription regulation</keyword>
<evidence type="ECO:0000313" key="5">
    <source>
        <dbReference type="EMBL" id="OEF25212.1"/>
    </source>
</evidence>
<dbReference type="AlphaFoldDB" id="A0A1E5E1N5"/>
<keyword evidence="3" id="KW-0804">Transcription</keyword>
<comment type="caution">
    <text evidence="5">The sequence shown here is derived from an EMBL/GenBank/DDBJ whole genome shotgun (WGS) entry which is preliminary data.</text>
</comment>
<sequence length="257" mass="29366">MMSFENKRLYQVIGEKLKEKILSGQYPVGTKMPPERIIAEELGISRTVVREAMIMLELEGLVEVRKGSGIHVVSTISQQSSGLSESEEEFARYLIEEMKKAGPFELLQARQVVECTIASFAASQVTKQDIDLLDKIQKESYLNADDTDSAWDEEFHIQLGKITKNSVLSLIIELIWFTRKQNPLWNQLHEHIDSSNINTWADEHGAIVKALQVKNSKQAKAEMWQHLESTKQFLYDASSAEDTPYDKYLFETKPLDI</sequence>